<dbReference type="InterPro" id="IPR038933">
    <property type="entry name" value="Ovate"/>
</dbReference>
<dbReference type="HOGENOM" id="CLU_061898_2_1_1"/>
<dbReference type="PANTHER" id="PTHR33057">
    <property type="entry name" value="TRANSCRIPTION REPRESSOR OFP7-RELATED"/>
    <property type="match status" value="1"/>
</dbReference>
<proteinExistence type="predicted"/>
<sequence>MTTGKSKKKKMVLKAVSVVDIGCGNCKFPSLSSFFNPTPKKPRLYSSNYGHCHSSTPTTASSSSAVPSTSHWFSDTSSSSATPSTAAVAVEKDSDDPYLDFRQSMLQMILENEIYSKNDLRELLHCFLSLNEPYHHGIIIRAFSEIWDGVFSAAVKHRGDVQESPLVHRMAHVPRTVTTTTDRIVFGQNRKE</sequence>
<evidence type="ECO:0000256" key="4">
    <source>
        <dbReference type="ARBA" id="ARBA00023163"/>
    </source>
</evidence>
<dbReference type="EMBL" id="GL348716">
    <property type="protein sequence ID" value="EFH55849.1"/>
    <property type="molecule type" value="Genomic_DNA"/>
</dbReference>
<gene>
    <name evidence="8" type="ORF">ARALYDRAFT_669383</name>
</gene>
<evidence type="ECO:0000313" key="9">
    <source>
        <dbReference type="Proteomes" id="UP000008694"/>
    </source>
</evidence>
<dbReference type="PROSITE" id="PS51754">
    <property type="entry name" value="OVATE"/>
    <property type="match status" value="1"/>
</dbReference>
<comment type="subcellular location">
    <subcellularLocation>
        <location evidence="1 6">Nucleus</location>
    </subcellularLocation>
</comment>
<dbReference type="InterPro" id="IPR006458">
    <property type="entry name" value="Ovate_C"/>
</dbReference>
<keyword evidence="5 6" id="KW-0539">Nucleus</keyword>
<comment type="function">
    <text evidence="6">Transcriptional repressor that regulates multiple aspects of plant growth and development.</text>
</comment>
<dbReference type="eggNOG" id="ENOG502S0X5">
    <property type="taxonomic scope" value="Eukaryota"/>
</dbReference>
<accession>D7LIN1</accession>
<dbReference type="GO" id="GO:0005634">
    <property type="term" value="C:nucleus"/>
    <property type="evidence" value="ECO:0007669"/>
    <property type="project" value="UniProtKB-SubCell"/>
</dbReference>
<evidence type="ECO:0000256" key="3">
    <source>
        <dbReference type="ARBA" id="ARBA00023015"/>
    </source>
</evidence>
<dbReference type="OrthoDB" id="1928390at2759"/>
<protein>
    <recommendedName>
        <fullName evidence="6">Transcription repressor</fullName>
    </recommendedName>
    <alternativeName>
        <fullName evidence="6">Ovate family protein</fullName>
    </alternativeName>
</protein>
<evidence type="ECO:0000256" key="6">
    <source>
        <dbReference type="RuleBase" id="RU367028"/>
    </source>
</evidence>
<dbReference type="Gramene" id="Al_scaffold_0004_2102">
    <property type="protein sequence ID" value="Al_scaffold_0004_2102"/>
    <property type="gene ID" value="Al_scaffold_0004_2102"/>
</dbReference>
<evidence type="ECO:0000256" key="1">
    <source>
        <dbReference type="ARBA" id="ARBA00004123"/>
    </source>
</evidence>
<evidence type="ECO:0000256" key="5">
    <source>
        <dbReference type="ARBA" id="ARBA00023242"/>
    </source>
</evidence>
<name>D7LIN1_ARALL</name>
<dbReference type="NCBIfam" id="TIGR01568">
    <property type="entry name" value="A_thal_3678"/>
    <property type="match status" value="1"/>
</dbReference>
<keyword evidence="2 6" id="KW-0678">Repressor</keyword>
<dbReference type="GO" id="GO:0045892">
    <property type="term" value="P:negative regulation of DNA-templated transcription"/>
    <property type="evidence" value="ECO:0007669"/>
    <property type="project" value="UniProtKB-UniRule"/>
</dbReference>
<dbReference type="AlphaFoldDB" id="D7LIN1"/>
<dbReference type="Proteomes" id="UP000008694">
    <property type="component" value="Unassembled WGS sequence"/>
</dbReference>
<dbReference type="KEGG" id="aly:9317489"/>
<evidence type="ECO:0000313" key="8">
    <source>
        <dbReference type="EMBL" id="EFH55849.1"/>
    </source>
</evidence>
<keyword evidence="3 6" id="KW-0805">Transcription regulation</keyword>
<evidence type="ECO:0000256" key="2">
    <source>
        <dbReference type="ARBA" id="ARBA00022491"/>
    </source>
</evidence>
<reference evidence="9" key="1">
    <citation type="journal article" date="2011" name="Nat. Genet.">
        <title>The Arabidopsis lyrata genome sequence and the basis of rapid genome size change.</title>
        <authorList>
            <person name="Hu T.T."/>
            <person name="Pattyn P."/>
            <person name="Bakker E.G."/>
            <person name="Cao J."/>
            <person name="Cheng J.-F."/>
            <person name="Clark R.M."/>
            <person name="Fahlgren N."/>
            <person name="Fawcett J.A."/>
            <person name="Grimwood J."/>
            <person name="Gundlach H."/>
            <person name="Haberer G."/>
            <person name="Hollister J.D."/>
            <person name="Ossowski S."/>
            <person name="Ottilar R.P."/>
            <person name="Salamov A.A."/>
            <person name="Schneeberger K."/>
            <person name="Spannagl M."/>
            <person name="Wang X."/>
            <person name="Yang L."/>
            <person name="Nasrallah M.E."/>
            <person name="Bergelson J."/>
            <person name="Carrington J.C."/>
            <person name="Gaut B.S."/>
            <person name="Schmutz J."/>
            <person name="Mayer K.F.X."/>
            <person name="Van de Peer Y."/>
            <person name="Grigoriev I.V."/>
            <person name="Nordborg M."/>
            <person name="Weigel D."/>
            <person name="Guo Y.-L."/>
        </authorList>
    </citation>
    <scope>NUCLEOTIDE SEQUENCE [LARGE SCALE GENOMIC DNA]</scope>
    <source>
        <strain evidence="9">cv. MN47</strain>
    </source>
</reference>
<organism evidence="9">
    <name type="scientific">Arabidopsis lyrata subsp. lyrata</name>
    <name type="common">Lyre-leaved rock-cress</name>
    <dbReference type="NCBI Taxonomy" id="81972"/>
    <lineage>
        <taxon>Eukaryota</taxon>
        <taxon>Viridiplantae</taxon>
        <taxon>Streptophyta</taxon>
        <taxon>Embryophyta</taxon>
        <taxon>Tracheophyta</taxon>
        <taxon>Spermatophyta</taxon>
        <taxon>Magnoliopsida</taxon>
        <taxon>eudicotyledons</taxon>
        <taxon>Gunneridae</taxon>
        <taxon>Pentapetalae</taxon>
        <taxon>rosids</taxon>
        <taxon>malvids</taxon>
        <taxon>Brassicales</taxon>
        <taxon>Brassicaceae</taxon>
        <taxon>Camelineae</taxon>
        <taxon>Arabidopsis</taxon>
    </lineage>
</organism>
<dbReference type="Pfam" id="PF04844">
    <property type="entry name" value="Ovate"/>
    <property type="match status" value="1"/>
</dbReference>
<dbReference type="STRING" id="81972.D7LIN1"/>
<evidence type="ECO:0000259" key="7">
    <source>
        <dbReference type="PROSITE" id="PS51754"/>
    </source>
</evidence>
<keyword evidence="9" id="KW-1185">Reference proteome</keyword>
<keyword evidence="4 6" id="KW-0804">Transcription</keyword>
<feature type="domain" description="OVATE" evidence="7">
    <location>
        <begin position="90"/>
        <end position="149"/>
    </location>
</feature>
<dbReference type="PANTHER" id="PTHR33057:SF70">
    <property type="entry name" value="TRANSCRIPTION REPRESSOR-RELATED"/>
    <property type="match status" value="1"/>
</dbReference>